<evidence type="ECO:0000259" key="2">
    <source>
        <dbReference type="Pfam" id="PF00432"/>
    </source>
</evidence>
<accession>A0A6C2UDR8</accession>
<gene>
    <name evidence="3" type="ORF">PDESU_06111</name>
</gene>
<name>A0A6C2UDR8_PONDE</name>
<proteinExistence type="predicted"/>
<organism evidence="3 4">
    <name type="scientific">Pontiella desulfatans</name>
    <dbReference type="NCBI Taxonomy" id="2750659"/>
    <lineage>
        <taxon>Bacteria</taxon>
        <taxon>Pseudomonadati</taxon>
        <taxon>Kiritimatiellota</taxon>
        <taxon>Kiritimatiellia</taxon>
        <taxon>Kiritimatiellales</taxon>
        <taxon>Pontiellaceae</taxon>
        <taxon>Pontiella</taxon>
    </lineage>
</organism>
<keyword evidence="4" id="KW-1185">Reference proteome</keyword>
<dbReference type="Proteomes" id="UP000366872">
    <property type="component" value="Unassembled WGS sequence"/>
</dbReference>
<dbReference type="SUPFAM" id="SSF48239">
    <property type="entry name" value="Terpenoid cyclases/Protein prenyltransferases"/>
    <property type="match status" value="1"/>
</dbReference>
<keyword evidence="1" id="KW-0677">Repeat</keyword>
<feature type="domain" description="Prenyltransferase alpha-alpha toroid" evidence="2">
    <location>
        <begin position="26"/>
        <end position="66"/>
    </location>
</feature>
<evidence type="ECO:0000313" key="3">
    <source>
        <dbReference type="EMBL" id="VGO17514.1"/>
    </source>
</evidence>
<dbReference type="AlphaFoldDB" id="A0A6C2UDR8"/>
<evidence type="ECO:0000313" key="4">
    <source>
        <dbReference type="Proteomes" id="UP000366872"/>
    </source>
</evidence>
<reference evidence="3 4" key="1">
    <citation type="submission" date="2019-04" db="EMBL/GenBank/DDBJ databases">
        <authorList>
            <person name="Van Vliet M D."/>
        </authorList>
    </citation>
    <scope>NUCLEOTIDE SEQUENCE [LARGE SCALE GENOMIC DNA]</scope>
    <source>
        <strain evidence="3 4">F1</strain>
    </source>
</reference>
<sequence>MQRKSLSDRLLQSAAASRRFLDEGSLDKIARFVRDRQNADGGFRGRDARSDLYYTVFAVACLKALGYPPPVFKIWKYVLSFGMGKELDLVHLVCLIRLRTVFPHLGFTRRRLLNGLQRFKAESAYGLFLKLFAADFQFAAPSAPIAVSLADPTTNLAAALMVGNQEGVAEELLARAHASGGFTPSKQIHVPDLLSTATALFALTQRGINLDEIHKPCFLYAESLWRDSGGFAGHRADEFEDVEYTFYALLAIGCLTQSMAKDYGN</sequence>
<dbReference type="Pfam" id="PF00432">
    <property type="entry name" value="Prenyltrans"/>
    <property type="match status" value="2"/>
</dbReference>
<dbReference type="GO" id="GO:0003824">
    <property type="term" value="F:catalytic activity"/>
    <property type="evidence" value="ECO:0007669"/>
    <property type="project" value="InterPro"/>
</dbReference>
<feature type="domain" description="Prenyltransferase alpha-alpha toroid" evidence="2">
    <location>
        <begin position="164"/>
        <end position="255"/>
    </location>
</feature>
<evidence type="ECO:0000256" key="1">
    <source>
        <dbReference type="ARBA" id="ARBA00022737"/>
    </source>
</evidence>
<dbReference type="Gene3D" id="1.50.10.20">
    <property type="match status" value="2"/>
</dbReference>
<dbReference type="InterPro" id="IPR001330">
    <property type="entry name" value="Prenyltrans"/>
</dbReference>
<protein>
    <recommendedName>
        <fullName evidence="2">Prenyltransferase alpha-alpha toroid domain-containing protein</fullName>
    </recommendedName>
</protein>
<dbReference type="RefSeq" id="WP_136082978.1">
    <property type="nucleotide sequence ID" value="NZ_CAAHFG010000004.1"/>
</dbReference>
<dbReference type="InterPro" id="IPR008930">
    <property type="entry name" value="Terpenoid_cyclase/PrenylTrfase"/>
</dbReference>
<dbReference type="EMBL" id="CAAHFG010000004">
    <property type="protein sequence ID" value="VGO17514.1"/>
    <property type="molecule type" value="Genomic_DNA"/>
</dbReference>